<dbReference type="Gene3D" id="3.40.50.1240">
    <property type="entry name" value="Phosphoglycerate mutase-like"/>
    <property type="match status" value="1"/>
</dbReference>
<evidence type="ECO:0000256" key="1">
    <source>
        <dbReference type="ARBA" id="ARBA00005582"/>
    </source>
</evidence>
<reference evidence="5 6" key="1">
    <citation type="submission" date="2019-03" db="EMBL/GenBank/DDBJ databases">
        <title>Genomic Encyclopedia of Type Strains, Phase IV (KMG-IV): sequencing the most valuable type-strain genomes for metagenomic binning, comparative biology and taxonomic classification.</title>
        <authorList>
            <person name="Goeker M."/>
        </authorList>
    </citation>
    <scope>NUCLEOTIDE SEQUENCE [LARGE SCALE GENOMIC DNA]</scope>
    <source>
        <strain evidence="5 6">DSM 45765</strain>
    </source>
</reference>
<proteinExistence type="inferred from homology"/>
<organism evidence="5 6">
    <name type="scientific">Tamaricihabitans halophyticus</name>
    <dbReference type="NCBI Taxonomy" id="1262583"/>
    <lineage>
        <taxon>Bacteria</taxon>
        <taxon>Bacillati</taxon>
        <taxon>Actinomycetota</taxon>
        <taxon>Actinomycetes</taxon>
        <taxon>Pseudonocardiales</taxon>
        <taxon>Pseudonocardiaceae</taxon>
        <taxon>Tamaricihabitans</taxon>
    </lineage>
</organism>
<dbReference type="GO" id="GO:0006754">
    <property type="term" value="P:ATP biosynthetic process"/>
    <property type="evidence" value="ECO:0007669"/>
    <property type="project" value="TreeGrafter"/>
</dbReference>
<dbReference type="InterPro" id="IPR020084">
    <property type="entry name" value="NUDIX_hydrolase_CS"/>
</dbReference>
<accession>A0A4R2QQM3</accession>
<dbReference type="Gene3D" id="3.90.79.10">
    <property type="entry name" value="Nucleoside Triphosphate Pyrophosphohydrolase"/>
    <property type="match status" value="1"/>
</dbReference>
<dbReference type="Pfam" id="PF00300">
    <property type="entry name" value="His_Phos_1"/>
    <property type="match status" value="1"/>
</dbReference>
<dbReference type="AlphaFoldDB" id="A0A4R2QQM3"/>
<dbReference type="CDD" id="cd03673">
    <property type="entry name" value="NUDIX_Ap6A_hydrolase"/>
    <property type="match status" value="1"/>
</dbReference>
<name>A0A4R2QQM3_9PSEU</name>
<evidence type="ECO:0000313" key="5">
    <source>
        <dbReference type="EMBL" id="TCP52053.1"/>
    </source>
</evidence>
<keyword evidence="2 3" id="KW-0378">Hydrolase</keyword>
<dbReference type="InterPro" id="IPR015797">
    <property type="entry name" value="NUDIX_hydrolase-like_dom_sf"/>
</dbReference>
<dbReference type="PROSITE" id="PS00893">
    <property type="entry name" value="NUDIX_BOX"/>
    <property type="match status" value="1"/>
</dbReference>
<evidence type="ECO:0000259" key="4">
    <source>
        <dbReference type="PROSITE" id="PS51462"/>
    </source>
</evidence>
<evidence type="ECO:0000256" key="2">
    <source>
        <dbReference type="ARBA" id="ARBA00022801"/>
    </source>
</evidence>
<comment type="similarity">
    <text evidence="1 3">Belongs to the Nudix hydrolase family.</text>
</comment>
<dbReference type="InterPro" id="IPR051325">
    <property type="entry name" value="Nudix_hydrolase_domain"/>
</dbReference>
<dbReference type="SUPFAM" id="SSF53254">
    <property type="entry name" value="Phosphoglycerate mutase-like"/>
    <property type="match status" value="1"/>
</dbReference>
<dbReference type="Proteomes" id="UP000294911">
    <property type="component" value="Unassembled WGS sequence"/>
</dbReference>
<dbReference type="InterPro" id="IPR000086">
    <property type="entry name" value="NUDIX_hydrolase_dom"/>
</dbReference>
<comment type="caution">
    <text evidence="5">The sequence shown here is derived from an EMBL/GenBank/DDBJ whole genome shotgun (WGS) entry which is preliminary data.</text>
</comment>
<gene>
    <name evidence="5" type="ORF">EV191_106217</name>
</gene>
<dbReference type="Pfam" id="PF00293">
    <property type="entry name" value="NUDIX"/>
    <property type="match status" value="1"/>
</dbReference>
<evidence type="ECO:0000313" key="6">
    <source>
        <dbReference type="Proteomes" id="UP000294911"/>
    </source>
</evidence>
<sequence length="330" mass="35548">MRRIHAAGAVLWREPAPEQPLSDGSIEVALVHRPRYDDWSLPKGKLDPGETMAAAAAREVHEETGYSAILGRYLGAANYSVPSTENTGGIPKRVEYFSARAMAGHFQANDEVDELRWFTPTAARKLLSYPDDAEILTRFTALPPRQHSLLLIRHAKAGKRQEWTGDDDLRPLSTVGSTQAAALRTLLPLFGPTDVHAAPRLRCVQTVQGLADDLGLPVVMEPELTEESYRKDPDAAVARLREIARTGRTPVVSSQGGAIPGLVAMLAEQAELVVGPVTSKKASVWQLSFAVGNQSAGNRAVTNNVGENPATPQLIAANYFPSPLPAPSGE</sequence>
<dbReference type="InterPro" id="IPR029033">
    <property type="entry name" value="His_PPase_superfam"/>
</dbReference>
<dbReference type="InterPro" id="IPR013078">
    <property type="entry name" value="His_Pase_superF_clade-1"/>
</dbReference>
<dbReference type="EMBL" id="SLXQ01000006">
    <property type="protein sequence ID" value="TCP52053.1"/>
    <property type="molecule type" value="Genomic_DNA"/>
</dbReference>
<keyword evidence="6" id="KW-1185">Reference proteome</keyword>
<dbReference type="SMART" id="SM00855">
    <property type="entry name" value="PGAM"/>
    <property type="match status" value="1"/>
</dbReference>
<dbReference type="GO" id="GO:0006167">
    <property type="term" value="P:AMP biosynthetic process"/>
    <property type="evidence" value="ECO:0007669"/>
    <property type="project" value="TreeGrafter"/>
</dbReference>
<evidence type="ECO:0000256" key="3">
    <source>
        <dbReference type="RuleBase" id="RU003476"/>
    </source>
</evidence>
<feature type="domain" description="Nudix hydrolase" evidence="4">
    <location>
        <begin position="2"/>
        <end position="140"/>
    </location>
</feature>
<dbReference type="PROSITE" id="PS51462">
    <property type="entry name" value="NUDIX"/>
    <property type="match status" value="1"/>
</dbReference>
<dbReference type="CDD" id="cd07067">
    <property type="entry name" value="HP_PGM_like"/>
    <property type="match status" value="1"/>
</dbReference>
<dbReference type="GO" id="GO:0004081">
    <property type="term" value="F:bis(5'-nucleosyl)-tetraphosphatase (asymmetrical) activity"/>
    <property type="evidence" value="ECO:0007669"/>
    <property type="project" value="TreeGrafter"/>
</dbReference>
<protein>
    <submittedName>
        <fullName evidence="5">8-oxo-dGTP diphosphatase</fullName>
    </submittedName>
</protein>
<dbReference type="PANTHER" id="PTHR21340">
    <property type="entry name" value="DIADENOSINE 5,5-P1,P4-TETRAPHOSPHATE PYROPHOSPHOHYDROLASE MUTT"/>
    <property type="match status" value="1"/>
</dbReference>
<dbReference type="InterPro" id="IPR020476">
    <property type="entry name" value="Nudix_hydrolase"/>
</dbReference>
<dbReference type="SUPFAM" id="SSF55811">
    <property type="entry name" value="Nudix"/>
    <property type="match status" value="1"/>
</dbReference>
<dbReference type="PRINTS" id="PR00502">
    <property type="entry name" value="NUDIXFAMILY"/>
</dbReference>
<dbReference type="PANTHER" id="PTHR21340:SF0">
    <property type="entry name" value="BIS(5'-NUCLEOSYL)-TETRAPHOSPHATASE [ASYMMETRICAL]"/>
    <property type="match status" value="1"/>
</dbReference>